<dbReference type="InterPro" id="IPR029052">
    <property type="entry name" value="Metallo-depent_PP-like"/>
</dbReference>
<dbReference type="OrthoDB" id="348678at2759"/>
<dbReference type="GO" id="GO:0000298">
    <property type="term" value="F:endopolyphosphatase activity"/>
    <property type="evidence" value="ECO:0007669"/>
    <property type="project" value="TreeGrafter"/>
</dbReference>
<proteinExistence type="predicted"/>
<dbReference type="Gene3D" id="3.60.21.10">
    <property type="match status" value="1"/>
</dbReference>
<reference evidence="5" key="1">
    <citation type="journal article" date="2014" name="Genome Announc.">
        <title>Genome sequence of the yeast Cyberlindnera fabianii (Hansenula fabianii).</title>
        <authorList>
            <person name="Freel K.C."/>
            <person name="Sarilar V."/>
            <person name="Neuveglise C."/>
            <person name="Devillers H."/>
            <person name="Friedrich A."/>
            <person name="Schacherer J."/>
        </authorList>
    </citation>
    <scope>NUCLEOTIDE SEQUENCE</scope>
    <source>
        <strain evidence="5">YJS4271</strain>
    </source>
</reference>
<gene>
    <name evidence="5" type="ORF">CYFA0S_05e05160g</name>
</gene>
<organism evidence="5">
    <name type="scientific">Cyberlindnera fabianii</name>
    <name type="common">Yeast</name>
    <name type="synonym">Hansenula fabianii</name>
    <dbReference type="NCBI Taxonomy" id="36022"/>
    <lineage>
        <taxon>Eukaryota</taxon>
        <taxon>Fungi</taxon>
        <taxon>Dikarya</taxon>
        <taxon>Ascomycota</taxon>
        <taxon>Saccharomycotina</taxon>
        <taxon>Saccharomycetes</taxon>
        <taxon>Phaffomycetales</taxon>
        <taxon>Phaffomycetaceae</taxon>
        <taxon>Cyberlindnera</taxon>
    </lineage>
</organism>
<dbReference type="EMBL" id="LK052890">
    <property type="protein sequence ID" value="CDR40850.1"/>
    <property type="molecule type" value="Genomic_DNA"/>
</dbReference>
<dbReference type="Pfam" id="PF00149">
    <property type="entry name" value="Metallophos"/>
    <property type="match status" value="1"/>
</dbReference>
<evidence type="ECO:0000256" key="2">
    <source>
        <dbReference type="ARBA" id="ARBA00023180"/>
    </source>
</evidence>
<evidence type="ECO:0000259" key="4">
    <source>
        <dbReference type="Pfam" id="PF00149"/>
    </source>
</evidence>
<dbReference type="InterPro" id="IPR041805">
    <property type="entry name" value="ASMase/PPN1_MPP"/>
</dbReference>
<feature type="domain" description="Calcineurin-like phosphoesterase" evidence="4">
    <location>
        <begin position="178"/>
        <end position="411"/>
    </location>
</feature>
<evidence type="ECO:0000313" key="5">
    <source>
        <dbReference type="EMBL" id="CDR40850.1"/>
    </source>
</evidence>
<keyword evidence="1" id="KW-0378">Hydrolase</keyword>
<dbReference type="PhylomeDB" id="A0A061AZM8"/>
<sequence>MHCILFKFFEILSPKKTMLSQQLMLVRATLVLRFAQKSLDQVPQTADKSLLQTPLYPSGFKRTIAMSEKKDKLPQKSRSHRACWAKLSIAALALAVPSLFIYTNPHALDGIYETLHTAVSSYVPTGSPILDSPALEEYSVQYLDIDENEYRRLGLTPNKPVQIVPLGNKHRPKTLHGRFLHITDIHPDEFYTEGASIDIACHRGKPEKGQPGASKYGDAVLGCDSPMILMNETMQWIAQNLKDKIDFVIWTGDNIRHDNDRKIPRTEMAILDMNQRVANIFHDLFHGGDEMDPRHYDVPVIPSLGNNDVYPHNLFAPGPTLQTREMWQIWQEFVPQEQMHIFERGVYFFNEVIPNKLAVLSINTLYLYKANPLVDSCDRKKDPGYQLLKWLGITLQELRDRNMKVWLSGHVPPIPKNYDISCFRKFAIWTHEYRDIIIGGVYGHMNVDHFIPVDAQKAYRSLQSSLISQGYKIDENFAQIFDADDDLDLETQYLNMGFNVSEHDLNVAIASKEARAMGGPPTNKEMYIETVRETFYADIKSAKKSGVNYDRYSITNIAASVIPTFNPGMRIWEYNITGIEESFAFQPKPWTDFFKDLDSKIFTPSDVDDDDLNDDLDELFREAKKKKGGKKKKNKKDPSLPKPMPSGSPLGPGYTPQLFSPTRFVQYYLDLAAVNDGSKKFEYEVEYTSDGDPYNMESLLVEDFVKLGRKLGEPVRVGKKDFENEEEDDYESDVEVKGGKKRSKKLNKLWETYKKHAFVSSGYTDPDDK</sequence>
<dbReference type="PANTHER" id="PTHR10340:SF55">
    <property type="entry name" value="ENDOPOLYPHOSPHATASE"/>
    <property type="match status" value="1"/>
</dbReference>
<keyword evidence="2" id="KW-0325">Glycoprotein</keyword>
<dbReference type="GO" id="GO:0006798">
    <property type="term" value="P:polyphosphate catabolic process"/>
    <property type="evidence" value="ECO:0007669"/>
    <property type="project" value="TreeGrafter"/>
</dbReference>
<evidence type="ECO:0000256" key="3">
    <source>
        <dbReference type="SAM" id="MobiDB-lite"/>
    </source>
</evidence>
<name>A0A061AZM8_CYBFA</name>
<dbReference type="GO" id="GO:0000324">
    <property type="term" value="C:fungal-type vacuole"/>
    <property type="evidence" value="ECO:0007669"/>
    <property type="project" value="TreeGrafter"/>
</dbReference>
<feature type="compositionally biased region" description="Basic residues" evidence="3">
    <location>
        <begin position="623"/>
        <end position="635"/>
    </location>
</feature>
<protein>
    <submittedName>
        <fullName evidence="5">CYFA0S05e05160g1_1</fullName>
    </submittedName>
</protein>
<dbReference type="AlphaFoldDB" id="A0A061AZM8"/>
<dbReference type="SUPFAM" id="SSF56300">
    <property type="entry name" value="Metallo-dependent phosphatases"/>
    <property type="match status" value="1"/>
</dbReference>
<dbReference type="GO" id="GO:0004309">
    <property type="term" value="F:exopolyphosphatase activity"/>
    <property type="evidence" value="ECO:0007669"/>
    <property type="project" value="TreeGrafter"/>
</dbReference>
<dbReference type="GO" id="GO:0008081">
    <property type="term" value="F:phosphoric diester hydrolase activity"/>
    <property type="evidence" value="ECO:0007669"/>
    <property type="project" value="TreeGrafter"/>
</dbReference>
<accession>A0A061AZM8</accession>
<dbReference type="CDD" id="cd00842">
    <property type="entry name" value="MPP_ASMase"/>
    <property type="match status" value="1"/>
</dbReference>
<dbReference type="VEuPathDB" id="FungiDB:BON22_2046"/>
<evidence type="ECO:0000256" key="1">
    <source>
        <dbReference type="ARBA" id="ARBA00022801"/>
    </source>
</evidence>
<feature type="region of interest" description="Disordered" evidence="3">
    <location>
        <begin position="623"/>
        <end position="655"/>
    </location>
</feature>
<dbReference type="InterPro" id="IPR004843">
    <property type="entry name" value="Calcineurin-like_PHP"/>
</dbReference>
<dbReference type="PANTHER" id="PTHR10340">
    <property type="entry name" value="SPHINGOMYELIN PHOSPHODIESTERASE"/>
    <property type="match status" value="1"/>
</dbReference>